<evidence type="ECO:0008006" key="4">
    <source>
        <dbReference type="Google" id="ProtNLM"/>
    </source>
</evidence>
<proteinExistence type="predicted"/>
<dbReference type="OrthoDB" id="7551382at2759"/>
<keyword evidence="3" id="KW-1185">Reference proteome</keyword>
<feature type="region of interest" description="Disordered" evidence="1">
    <location>
        <begin position="374"/>
        <end position="396"/>
    </location>
</feature>
<dbReference type="Proteomes" id="UP000007819">
    <property type="component" value="Unassembled WGS sequence"/>
</dbReference>
<evidence type="ECO:0000313" key="3">
    <source>
        <dbReference type="Proteomes" id="UP000007819"/>
    </source>
</evidence>
<sequence length="396" mass="45524">MWTLINLYEPPYDIETTELIPNGWLINNKYCWYPISFRLSTIKSLAKSETSPNFDLWDKCKIDILENNIDNYEYGLKIMHRAAKNKPLHSECEQDKGRGKRIKKKSTFLELGKHSSTPSNSDQDDDSNDFDQQSKKRKKLDQNELLQSLEEYPPFPINQQIASTSNDDQPSKKQTLIEIEDFSEILGSIMNKSTTEKNDNEKLQNDDELFATEKLISFDCKLLPKKNNRGHSCFFEHISDTNDTNALIVALGHTICMISSDIEKLKKNSFFMKKELESYMVELLDSRARDDAFVFASEGKTISKVTNNLLKTIFTNELASMYSWKGQKNKKKLEDLHISKVIIAAVRKKFDNIHNCKQETISSIMSWMAQAPTRIQRSNSTKSNTADPNNTANADD</sequence>
<feature type="compositionally biased region" description="Polar residues" evidence="1">
    <location>
        <begin position="374"/>
        <end position="383"/>
    </location>
</feature>
<protein>
    <recommendedName>
        <fullName evidence="4">DUF4806 domain-containing protein</fullName>
    </recommendedName>
</protein>
<dbReference type="RefSeq" id="XP_029347977.1">
    <property type="nucleotide sequence ID" value="XM_029492117.1"/>
</dbReference>
<dbReference type="GeneID" id="107882504"/>
<feature type="compositionally biased region" description="Low complexity" evidence="1">
    <location>
        <begin position="384"/>
        <end position="396"/>
    </location>
</feature>
<accession>A0A8R2NTQ5</accession>
<dbReference type="PANTHER" id="PTHR34153">
    <property type="entry name" value="SI:CH211-262H13.3-RELATED-RELATED"/>
    <property type="match status" value="1"/>
</dbReference>
<dbReference type="PANTHER" id="PTHR34153:SF2">
    <property type="entry name" value="SI:CH211-262H13.3-RELATED"/>
    <property type="match status" value="1"/>
</dbReference>
<dbReference type="EnsemblMetazoa" id="XM_029492117.1">
    <property type="protein sequence ID" value="XP_029347977.1"/>
    <property type="gene ID" value="LOC107882504"/>
</dbReference>
<reference evidence="2" key="2">
    <citation type="submission" date="2022-06" db="UniProtKB">
        <authorList>
            <consortium name="EnsemblMetazoa"/>
        </authorList>
    </citation>
    <scope>IDENTIFICATION</scope>
</reference>
<name>A0A8R2NTQ5_ACYPI</name>
<reference evidence="3" key="1">
    <citation type="submission" date="2010-06" db="EMBL/GenBank/DDBJ databases">
        <authorList>
            <person name="Jiang H."/>
            <person name="Abraham K."/>
            <person name="Ali S."/>
            <person name="Alsbrooks S.L."/>
            <person name="Anim B.N."/>
            <person name="Anosike U.S."/>
            <person name="Attaway T."/>
            <person name="Bandaranaike D.P."/>
            <person name="Battles P.K."/>
            <person name="Bell S.N."/>
            <person name="Bell A.V."/>
            <person name="Beltran B."/>
            <person name="Bickham C."/>
            <person name="Bustamante Y."/>
            <person name="Caleb T."/>
            <person name="Canada A."/>
            <person name="Cardenas V."/>
            <person name="Carter K."/>
            <person name="Chacko J."/>
            <person name="Chandrabose M.N."/>
            <person name="Chavez D."/>
            <person name="Chavez A."/>
            <person name="Chen L."/>
            <person name="Chu H.-S."/>
            <person name="Claassen K.J."/>
            <person name="Cockrell R."/>
            <person name="Collins M."/>
            <person name="Cooper J.A."/>
            <person name="Cree A."/>
            <person name="Curry S.M."/>
            <person name="Da Y."/>
            <person name="Dao M.D."/>
            <person name="Das B."/>
            <person name="Davila M.-L."/>
            <person name="Davy-Carroll L."/>
            <person name="Denson S."/>
            <person name="Dinh H."/>
            <person name="Ebong V.E."/>
            <person name="Edwards J.R."/>
            <person name="Egan A."/>
            <person name="El-Daye J."/>
            <person name="Escobedo L."/>
            <person name="Fernandez S."/>
            <person name="Fernando P.R."/>
            <person name="Flagg N."/>
            <person name="Forbes L.D."/>
            <person name="Fowler R.G."/>
            <person name="Fu Q."/>
            <person name="Gabisi R.A."/>
            <person name="Ganer J."/>
            <person name="Garbino Pronczuk A."/>
            <person name="Garcia R.M."/>
            <person name="Garner T."/>
            <person name="Garrett T.E."/>
            <person name="Gonzalez D.A."/>
            <person name="Hamid H."/>
            <person name="Hawkins E.S."/>
            <person name="Hirani K."/>
            <person name="Hogues M.E."/>
            <person name="Hollins B."/>
            <person name="Hsiao C.-H."/>
            <person name="Jabil R."/>
            <person name="James M.L."/>
            <person name="Jhangiani S.N."/>
            <person name="Johnson B."/>
            <person name="Johnson Q."/>
            <person name="Joshi V."/>
            <person name="Kalu J.B."/>
            <person name="Kam C."/>
            <person name="Kashfia A."/>
            <person name="Keebler J."/>
            <person name="Kisamo H."/>
            <person name="Kovar C.L."/>
            <person name="Lago L.A."/>
            <person name="Lai C.-Y."/>
            <person name="Laidlaw J."/>
            <person name="Lara F."/>
            <person name="Le T.-K."/>
            <person name="Lee S.L."/>
            <person name="Legall F.H."/>
            <person name="Lemon S.J."/>
            <person name="Lewis L.R."/>
            <person name="Li B."/>
            <person name="Liu Y."/>
            <person name="Liu Y.-S."/>
            <person name="Lopez J."/>
            <person name="Lozado R.J."/>
            <person name="Lu J."/>
            <person name="Madu R.C."/>
            <person name="Maheshwari M."/>
            <person name="Maheshwari R."/>
            <person name="Malloy K."/>
            <person name="Martinez E."/>
            <person name="Mathew T."/>
            <person name="Mercado I.C."/>
            <person name="Mercado C."/>
            <person name="Meyer B."/>
            <person name="Montgomery K."/>
            <person name="Morgan M.B."/>
            <person name="Munidasa M."/>
            <person name="Nazareth L.V."/>
            <person name="Nelson J."/>
            <person name="Ng B.M."/>
            <person name="Nguyen N.B."/>
            <person name="Nguyen P.Q."/>
            <person name="Nguyen T."/>
            <person name="Obregon M."/>
            <person name="Okwuonu G.O."/>
            <person name="Onwere C.G."/>
            <person name="Orozco G."/>
            <person name="Parra A."/>
            <person name="Patel S."/>
            <person name="Patil S."/>
            <person name="Perez A."/>
            <person name="Perez Y."/>
            <person name="Pham C."/>
            <person name="Primus E.L."/>
            <person name="Pu L.-L."/>
            <person name="Puazo M."/>
            <person name="Qin X."/>
            <person name="Quiroz J.B."/>
            <person name="Reese J."/>
            <person name="Richards S."/>
            <person name="Rives C.M."/>
            <person name="Robberts R."/>
            <person name="Ruiz S.J."/>
            <person name="Ruiz M.J."/>
            <person name="Santibanez J."/>
            <person name="Schneider B.W."/>
            <person name="Sisson I."/>
            <person name="Smith M."/>
            <person name="Sodergren E."/>
            <person name="Song X.-Z."/>
            <person name="Song B.B."/>
            <person name="Summersgill H."/>
            <person name="Thelus R."/>
            <person name="Thornton R.D."/>
            <person name="Trejos Z.Y."/>
            <person name="Usmani K."/>
            <person name="Vattathil S."/>
            <person name="Villasana D."/>
            <person name="Walker D.L."/>
            <person name="Wang S."/>
            <person name="Wang K."/>
            <person name="White C.S."/>
            <person name="Williams A.C."/>
            <person name="Williamson J."/>
            <person name="Wilson K."/>
            <person name="Woghiren I.O."/>
            <person name="Woodworth J.R."/>
            <person name="Worley K.C."/>
            <person name="Wright R.A."/>
            <person name="Wu W."/>
            <person name="Young L."/>
            <person name="Zhang L."/>
            <person name="Zhang J."/>
            <person name="Zhu Y."/>
            <person name="Muzny D.M."/>
            <person name="Weinstock G."/>
            <person name="Gibbs R.A."/>
        </authorList>
    </citation>
    <scope>NUCLEOTIDE SEQUENCE [LARGE SCALE GENOMIC DNA]</scope>
    <source>
        <strain evidence="3">LSR1</strain>
    </source>
</reference>
<feature type="region of interest" description="Disordered" evidence="1">
    <location>
        <begin position="87"/>
        <end position="140"/>
    </location>
</feature>
<evidence type="ECO:0000313" key="2">
    <source>
        <dbReference type="EnsemblMetazoa" id="XP_029347977.1"/>
    </source>
</evidence>
<dbReference type="AlphaFoldDB" id="A0A8R2NTQ5"/>
<organism evidence="2 3">
    <name type="scientific">Acyrthosiphon pisum</name>
    <name type="common">Pea aphid</name>
    <dbReference type="NCBI Taxonomy" id="7029"/>
    <lineage>
        <taxon>Eukaryota</taxon>
        <taxon>Metazoa</taxon>
        <taxon>Ecdysozoa</taxon>
        <taxon>Arthropoda</taxon>
        <taxon>Hexapoda</taxon>
        <taxon>Insecta</taxon>
        <taxon>Pterygota</taxon>
        <taxon>Neoptera</taxon>
        <taxon>Paraneoptera</taxon>
        <taxon>Hemiptera</taxon>
        <taxon>Sternorrhyncha</taxon>
        <taxon>Aphidomorpha</taxon>
        <taxon>Aphidoidea</taxon>
        <taxon>Aphididae</taxon>
        <taxon>Macrosiphini</taxon>
        <taxon>Acyrthosiphon</taxon>
    </lineage>
</organism>
<evidence type="ECO:0000256" key="1">
    <source>
        <dbReference type="SAM" id="MobiDB-lite"/>
    </source>
</evidence>
<feature type="compositionally biased region" description="Basic and acidic residues" evidence="1">
    <location>
        <begin position="88"/>
        <end position="97"/>
    </location>
</feature>